<name>A5FW15_ACICJ</name>
<evidence type="ECO:0000256" key="1">
    <source>
        <dbReference type="SAM" id="MobiDB-lite"/>
    </source>
</evidence>
<dbReference type="HOGENOM" id="CLU_2434131_0_0_5"/>
<accession>A5FW15</accession>
<evidence type="ECO:0000313" key="2">
    <source>
        <dbReference type="EMBL" id="ABQ29797.1"/>
    </source>
</evidence>
<evidence type="ECO:0000313" key="3">
    <source>
        <dbReference type="Proteomes" id="UP000000245"/>
    </source>
</evidence>
<feature type="region of interest" description="Disordered" evidence="1">
    <location>
        <begin position="1"/>
        <end position="42"/>
    </location>
</feature>
<gene>
    <name evidence="2" type="ordered locus">Acry_0573</name>
</gene>
<feature type="region of interest" description="Disordered" evidence="1">
    <location>
        <begin position="59"/>
        <end position="78"/>
    </location>
</feature>
<dbReference type="EMBL" id="CP000697">
    <property type="protein sequence ID" value="ABQ29797.1"/>
    <property type="molecule type" value="Genomic_DNA"/>
</dbReference>
<keyword evidence="3" id="KW-1185">Reference proteome</keyword>
<protein>
    <submittedName>
        <fullName evidence="2">Uncharacterized protein</fullName>
    </submittedName>
</protein>
<dbReference type="KEGG" id="acr:Acry_0573"/>
<sequence>MKRRPMLNFSARSPMPPSCFASTMRRSPASARSRVAPGSSRPMSIITTIITTITIIRPGNDAEMNSGNAGHRSQGRPVAPIAASVAAFGQ</sequence>
<dbReference type="AlphaFoldDB" id="A5FW15"/>
<dbReference type="Proteomes" id="UP000000245">
    <property type="component" value="Chromosome"/>
</dbReference>
<reference evidence="2 3" key="1">
    <citation type="submission" date="2007-05" db="EMBL/GenBank/DDBJ databases">
        <title>Complete sequence of chromosome of Acidiphilium cryptum JF-5.</title>
        <authorList>
            <consortium name="US DOE Joint Genome Institute"/>
            <person name="Copeland A."/>
            <person name="Lucas S."/>
            <person name="Lapidus A."/>
            <person name="Barry K."/>
            <person name="Detter J.C."/>
            <person name="Glavina del Rio T."/>
            <person name="Hammon N."/>
            <person name="Israni S."/>
            <person name="Dalin E."/>
            <person name="Tice H."/>
            <person name="Pitluck S."/>
            <person name="Sims D."/>
            <person name="Brettin T."/>
            <person name="Bruce D."/>
            <person name="Han C."/>
            <person name="Schmutz J."/>
            <person name="Larimer F."/>
            <person name="Land M."/>
            <person name="Hauser L."/>
            <person name="Kyrpides N."/>
            <person name="Kim E."/>
            <person name="Magnuson T."/>
            <person name="Richardson P."/>
        </authorList>
    </citation>
    <scope>NUCLEOTIDE SEQUENCE [LARGE SCALE GENOMIC DNA]</scope>
    <source>
        <strain evidence="2 3">JF-5</strain>
    </source>
</reference>
<organism evidence="2 3">
    <name type="scientific">Acidiphilium cryptum (strain JF-5)</name>
    <dbReference type="NCBI Taxonomy" id="349163"/>
    <lineage>
        <taxon>Bacteria</taxon>
        <taxon>Pseudomonadati</taxon>
        <taxon>Pseudomonadota</taxon>
        <taxon>Alphaproteobacteria</taxon>
        <taxon>Acetobacterales</taxon>
        <taxon>Acidocellaceae</taxon>
        <taxon>Acidiphilium</taxon>
    </lineage>
</organism>
<feature type="compositionally biased region" description="Low complexity" evidence="1">
    <location>
        <begin position="25"/>
        <end position="42"/>
    </location>
</feature>
<proteinExistence type="predicted"/>